<dbReference type="Pfam" id="PF04965">
    <property type="entry name" value="GPW_gp25"/>
    <property type="match status" value="1"/>
</dbReference>
<dbReference type="Gene3D" id="3.10.450.40">
    <property type="match status" value="1"/>
</dbReference>
<dbReference type="STRING" id="1166018.FAES_1930"/>
<dbReference type="RefSeq" id="WP_015331038.1">
    <property type="nucleotide sequence ID" value="NC_020054.1"/>
</dbReference>
<proteinExistence type="predicted"/>
<dbReference type="InterPro" id="IPR007048">
    <property type="entry name" value="IraD/Gp25-like"/>
</dbReference>
<protein>
    <recommendedName>
        <fullName evidence="1">IraD/Gp25-like domain-containing protein</fullName>
    </recommendedName>
</protein>
<organism evidence="2 3">
    <name type="scientific">Fibrella aestuarina BUZ 2</name>
    <dbReference type="NCBI Taxonomy" id="1166018"/>
    <lineage>
        <taxon>Bacteria</taxon>
        <taxon>Pseudomonadati</taxon>
        <taxon>Bacteroidota</taxon>
        <taxon>Cytophagia</taxon>
        <taxon>Cytophagales</taxon>
        <taxon>Spirosomataceae</taxon>
        <taxon>Fibrella</taxon>
    </lineage>
</organism>
<dbReference type="KEGG" id="fae:FAES_1930"/>
<evidence type="ECO:0000313" key="3">
    <source>
        <dbReference type="Proteomes" id="UP000011058"/>
    </source>
</evidence>
<dbReference type="AlphaFoldDB" id="I0K736"/>
<dbReference type="OrthoDB" id="1161413at2"/>
<dbReference type="HOGENOM" id="CLU_150505_0_0_10"/>
<feature type="domain" description="IraD/Gp25-like" evidence="1">
    <location>
        <begin position="34"/>
        <end position="132"/>
    </location>
</feature>
<dbReference type="eggNOG" id="COG3518">
    <property type="taxonomic scope" value="Bacteria"/>
</dbReference>
<evidence type="ECO:0000313" key="2">
    <source>
        <dbReference type="EMBL" id="CCG99939.1"/>
    </source>
</evidence>
<reference evidence="2 3" key="1">
    <citation type="journal article" date="2012" name="J. Bacteriol.">
        <title>Genome Sequence of Fibrella aestuarina BUZ 2T, a Filamentous Marine Bacterium.</title>
        <authorList>
            <person name="Filippini M."/>
            <person name="Qi W."/>
            <person name="Blom J."/>
            <person name="Goesmann A."/>
            <person name="Smits T.H."/>
            <person name="Bagheri H.C."/>
        </authorList>
    </citation>
    <scope>NUCLEOTIDE SEQUENCE [LARGE SCALE GENOMIC DNA]</scope>
    <source>
        <strain evidence="3">BUZ 2T</strain>
    </source>
</reference>
<sequence length="152" mass="17709">MADEYYKLPLRLDLLIKPPSARQTAATNKQVYCSMEASIQQNLFLITTTQFNEARYDGRFGCTIWDDDFSTTNDSVSVLWTDRIEKSLRDAIYRYEPRLERVKVEVSINREGTPDAHKLVIIRVRAEIAASNRRPFEYQREIAVAPFTSRVR</sequence>
<dbReference type="SUPFAM" id="SSF160719">
    <property type="entry name" value="gpW/gp25-like"/>
    <property type="match status" value="1"/>
</dbReference>
<name>I0K736_9BACT</name>
<evidence type="ECO:0000259" key="1">
    <source>
        <dbReference type="Pfam" id="PF04965"/>
    </source>
</evidence>
<gene>
    <name evidence="2" type="ORF">FAES_1930</name>
</gene>
<keyword evidence="3" id="KW-1185">Reference proteome</keyword>
<accession>I0K736</accession>
<dbReference type="EMBL" id="HE796683">
    <property type="protein sequence ID" value="CCG99939.1"/>
    <property type="molecule type" value="Genomic_DNA"/>
</dbReference>
<dbReference type="Proteomes" id="UP000011058">
    <property type="component" value="Chromosome"/>
</dbReference>